<dbReference type="EMBL" id="JAFEUM010000006">
    <property type="protein sequence ID" value="MBM7037708.1"/>
    <property type="molecule type" value="Genomic_DNA"/>
</dbReference>
<accession>A0ABS2HJM2</accession>
<evidence type="ECO:0000313" key="2">
    <source>
        <dbReference type="EMBL" id="MBM7037708.1"/>
    </source>
</evidence>
<keyword evidence="3" id="KW-1185">Reference proteome</keyword>
<dbReference type="PANTHER" id="PTHR43245">
    <property type="entry name" value="BIFUNCTIONAL POLYMYXIN RESISTANCE PROTEIN ARNA"/>
    <property type="match status" value="1"/>
</dbReference>
<dbReference type="PANTHER" id="PTHR43245:SF58">
    <property type="entry name" value="BLL5923 PROTEIN"/>
    <property type="match status" value="1"/>
</dbReference>
<feature type="domain" description="NAD-dependent epimerase/dehydratase" evidence="1">
    <location>
        <begin position="3"/>
        <end position="222"/>
    </location>
</feature>
<comment type="caution">
    <text evidence="2">The sequence shown here is derived from an EMBL/GenBank/DDBJ whole genome shotgun (WGS) entry which is preliminary data.</text>
</comment>
<sequence>MSILLTGATGFIGRHYIEHNPVSRIVVRERCDDLNHIEQHVVEDMSQCPDDAAMFSGCDTVVYLAGIAHNALSSASDAQISQVNHHAVISFAQRAAKHGIKRFIFLSSTIVYGVGASALPIDENTPAHPTDAAAMAKYHCERDLLALSDNKVIEVVIVRSPLVYGEGVKGNLARLIKLGARVPVLPFGSSKALRHYIDVKTLVKALDGFAHYEHVDGETYLVADSEPLSLPRLIDVLLAPANKTVLHLPVPVGLFKMAAGLTNNKQMYQLLFNDFALDTKKYTSLLERQQADS</sequence>
<name>A0ABS2HJM2_9VIBR</name>
<organism evidence="2 3">
    <name type="scientific">Vibrio ulleungensis</name>
    <dbReference type="NCBI Taxonomy" id="2807619"/>
    <lineage>
        <taxon>Bacteria</taxon>
        <taxon>Pseudomonadati</taxon>
        <taxon>Pseudomonadota</taxon>
        <taxon>Gammaproteobacteria</taxon>
        <taxon>Vibrionales</taxon>
        <taxon>Vibrionaceae</taxon>
        <taxon>Vibrio</taxon>
    </lineage>
</organism>
<protein>
    <submittedName>
        <fullName evidence="2">NAD-dependent epimerase/dehydratase family protein</fullName>
    </submittedName>
</protein>
<evidence type="ECO:0000313" key="3">
    <source>
        <dbReference type="Proteomes" id="UP000809621"/>
    </source>
</evidence>
<dbReference type="InterPro" id="IPR036291">
    <property type="entry name" value="NAD(P)-bd_dom_sf"/>
</dbReference>
<reference evidence="2 3" key="1">
    <citation type="submission" date="2021-02" db="EMBL/GenBank/DDBJ databases">
        <authorList>
            <person name="Park J.-S."/>
        </authorList>
    </citation>
    <scope>NUCLEOTIDE SEQUENCE [LARGE SCALE GENOMIC DNA]</scope>
    <source>
        <strain evidence="2 3">188UL20-2</strain>
    </source>
</reference>
<dbReference type="InterPro" id="IPR001509">
    <property type="entry name" value="Epimerase_deHydtase"/>
</dbReference>
<proteinExistence type="predicted"/>
<gene>
    <name evidence="2" type="ORF">JQC93_14965</name>
</gene>
<dbReference type="RefSeq" id="WP_205159216.1">
    <property type="nucleotide sequence ID" value="NZ_JAFEUM010000006.1"/>
</dbReference>
<dbReference type="Gene3D" id="3.40.50.720">
    <property type="entry name" value="NAD(P)-binding Rossmann-like Domain"/>
    <property type="match status" value="1"/>
</dbReference>
<dbReference type="SUPFAM" id="SSF51735">
    <property type="entry name" value="NAD(P)-binding Rossmann-fold domains"/>
    <property type="match status" value="1"/>
</dbReference>
<evidence type="ECO:0000259" key="1">
    <source>
        <dbReference type="Pfam" id="PF01370"/>
    </source>
</evidence>
<dbReference type="Proteomes" id="UP000809621">
    <property type="component" value="Unassembled WGS sequence"/>
</dbReference>
<dbReference type="InterPro" id="IPR050177">
    <property type="entry name" value="Lipid_A_modif_metabolic_enz"/>
</dbReference>
<dbReference type="Pfam" id="PF01370">
    <property type="entry name" value="Epimerase"/>
    <property type="match status" value="1"/>
</dbReference>